<dbReference type="EMBL" id="JASJOU010000004">
    <property type="protein sequence ID" value="MDJ1502103.1"/>
    <property type="molecule type" value="Genomic_DNA"/>
</dbReference>
<dbReference type="AlphaFoldDB" id="A0AAE3R796"/>
<name>A0AAE3R796_9BACT</name>
<dbReference type="InterPro" id="IPR011047">
    <property type="entry name" value="Quinoprotein_ADH-like_sf"/>
</dbReference>
<protein>
    <recommendedName>
        <fullName evidence="3">Lipoprotein</fullName>
    </recommendedName>
</protein>
<evidence type="ECO:0000313" key="1">
    <source>
        <dbReference type="EMBL" id="MDJ1502103.1"/>
    </source>
</evidence>
<dbReference type="PANTHER" id="PTHR42754">
    <property type="entry name" value="ENDOGLUCANASE"/>
    <property type="match status" value="1"/>
</dbReference>
<dbReference type="PROSITE" id="PS51257">
    <property type="entry name" value="PROKAR_LIPOPROTEIN"/>
    <property type="match status" value="1"/>
</dbReference>
<dbReference type="Proteomes" id="UP001232063">
    <property type="component" value="Unassembled WGS sequence"/>
</dbReference>
<sequence length="410" mass="47515">MKSLSVSVIIFVLVSACAKQEKETQSKDSQKGKQKYQKIRERTVSFGYDNDIISYKKTNDNNFLFYIKVDPQKVNTKEEAKRNVRYYFLKVNPQGDTISSIPVSFEYHLGNYVESEDSYYVITTALLNGGKYTRDFLNRYDKHWKLIWSRRIDKPKRADISTVLTLTPNKELLVIGNQLNRKYKMNGLTIMRFTLDGKMLTEKFIPAEKCSNPVSLIPSADGTYFLTTWKYHPTSKYPYNLLWLLKLNQQGDALWTKTYTDLYPGPTLLTRKGDLVCYGRQIVSPYGQDIYSFKVVVLDQTGNIKWQKVFFRHAYLGTGDIVESSNGNYLFTGVVHPLATSEGSGSLFELNKKGDLVYQKEFEYDYIRDGVPFLVESEKQLLLITEDQIDRFKKDSDPYHHIIRITSISE</sequence>
<proteinExistence type="predicted"/>
<gene>
    <name evidence="1" type="ORF">QNI22_15660</name>
</gene>
<comment type="caution">
    <text evidence="1">The sequence shown here is derived from an EMBL/GenBank/DDBJ whole genome shotgun (WGS) entry which is preliminary data.</text>
</comment>
<dbReference type="SUPFAM" id="SSF50998">
    <property type="entry name" value="Quinoprotein alcohol dehydrogenase-like"/>
    <property type="match status" value="1"/>
</dbReference>
<evidence type="ECO:0008006" key="3">
    <source>
        <dbReference type="Google" id="ProtNLM"/>
    </source>
</evidence>
<keyword evidence="2" id="KW-1185">Reference proteome</keyword>
<evidence type="ECO:0000313" key="2">
    <source>
        <dbReference type="Proteomes" id="UP001232063"/>
    </source>
</evidence>
<accession>A0AAE3R796</accession>
<organism evidence="1 2">
    <name type="scientific">Xanthocytophaga agilis</name>
    <dbReference type="NCBI Taxonomy" id="3048010"/>
    <lineage>
        <taxon>Bacteria</taxon>
        <taxon>Pseudomonadati</taxon>
        <taxon>Bacteroidota</taxon>
        <taxon>Cytophagia</taxon>
        <taxon>Cytophagales</taxon>
        <taxon>Rhodocytophagaceae</taxon>
        <taxon>Xanthocytophaga</taxon>
    </lineage>
</organism>
<dbReference type="PANTHER" id="PTHR42754:SF1">
    <property type="entry name" value="LIPOPROTEIN"/>
    <property type="match status" value="1"/>
</dbReference>
<reference evidence="1" key="1">
    <citation type="submission" date="2023-05" db="EMBL/GenBank/DDBJ databases">
        <authorList>
            <person name="Zhang X."/>
        </authorList>
    </citation>
    <scope>NUCLEOTIDE SEQUENCE</scope>
    <source>
        <strain evidence="1">BD1B2-1</strain>
    </source>
</reference>
<dbReference type="RefSeq" id="WP_314511954.1">
    <property type="nucleotide sequence ID" value="NZ_JASJOU010000004.1"/>
</dbReference>